<dbReference type="Proteomes" id="UP000440732">
    <property type="component" value="Unassembled WGS sequence"/>
</dbReference>
<comment type="caution">
    <text evidence="1">The sequence shown here is derived from an EMBL/GenBank/DDBJ whole genome shotgun (WGS) entry which is preliminary data.</text>
</comment>
<sequence length="9" mass="924">QDVYNAAGS</sequence>
<organism evidence="1 2">
    <name type="scientific">Phytophthora fragariae</name>
    <dbReference type="NCBI Taxonomy" id="53985"/>
    <lineage>
        <taxon>Eukaryota</taxon>
        <taxon>Sar</taxon>
        <taxon>Stramenopiles</taxon>
        <taxon>Oomycota</taxon>
        <taxon>Peronosporomycetes</taxon>
        <taxon>Peronosporales</taxon>
        <taxon>Peronosporaceae</taxon>
        <taxon>Phytophthora</taxon>
    </lineage>
</organism>
<proteinExistence type="predicted"/>
<reference evidence="1 2" key="1">
    <citation type="submission" date="2018-08" db="EMBL/GenBank/DDBJ databases">
        <title>Genomic investigation of the strawberry pathogen Phytophthora fragariae indicates pathogenicity is determined by transcriptional variation in three key races.</title>
        <authorList>
            <person name="Adams T.M."/>
            <person name="Armitage A.D."/>
            <person name="Sobczyk M.K."/>
            <person name="Bates H.J."/>
            <person name="Dunwell J.M."/>
            <person name="Nellist C.F."/>
            <person name="Harrison R.J."/>
        </authorList>
    </citation>
    <scope>NUCLEOTIDE SEQUENCE [LARGE SCALE GENOMIC DNA]</scope>
    <source>
        <strain evidence="1 2">NOV-5</strain>
    </source>
</reference>
<name>A0A6A3QVH2_9STRA</name>
<gene>
    <name evidence="1" type="ORF">PF006_g26532</name>
</gene>
<evidence type="ECO:0000313" key="2">
    <source>
        <dbReference type="Proteomes" id="UP000440732"/>
    </source>
</evidence>
<accession>A0A6A3QVH2</accession>
<evidence type="ECO:0000313" key="1">
    <source>
        <dbReference type="EMBL" id="KAE9084139.1"/>
    </source>
</evidence>
<protein>
    <submittedName>
        <fullName evidence="1">Uncharacterized protein</fullName>
    </submittedName>
</protein>
<dbReference type="EMBL" id="QXGA01003365">
    <property type="protein sequence ID" value="KAE9084139.1"/>
    <property type="molecule type" value="Genomic_DNA"/>
</dbReference>
<feature type="non-terminal residue" evidence="1">
    <location>
        <position position="1"/>
    </location>
</feature>